<reference evidence="1" key="1">
    <citation type="journal article" date="2019" name="bioRxiv">
        <title>The Genome of the Zebra Mussel, Dreissena polymorpha: A Resource for Invasive Species Research.</title>
        <authorList>
            <person name="McCartney M.A."/>
            <person name="Auch B."/>
            <person name="Kono T."/>
            <person name="Mallez S."/>
            <person name="Zhang Y."/>
            <person name="Obille A."/>
            <person name="Becker A."/>
            <person name="Abrahante J.E."/>
            <person name="Garbe J."/>
            <person name="Badalamenti J.P."/>
            <person name="Herman A."/>
            <person name="Mangelson H."/>
            <person name="Liachko I."/>
            <person name="Sullivan S."/>
            <person name="Sone E.D."/>
            <person name="Koren S."/>
            <person name="Silverstein K.A.T."/>
            <person name="Beckman K.B."/>
            <person name="Gohl D.M."/>
        </authorList>
    </citation>
    <scope>NUCLEOTIDE SEQUENCE</scope>
    <source>
        <strain evidence="1">Duluth1</strain>
        <tissue evidence="1">Whole animal</tissue>
    </source>
</reference>
<dbReference type="Proteomes" id="UP000828390">
    <property type="component" value="Unassembled WGS sequence"/>
</dbReference>
<name>A0A9D4EQT7_DREPO</name>
<organism evidence="1 2">
    <name type="scientific">Dreissena polymorpha</name>
    <name type="common">Zebra mussel</name>
    <name type="synonym">Mytilus polymorpha</name>
    <dbReference type="NCBI Taxonomy" id="45954"/>
    <lineage>
        <taxon>Eukaryota</taxon>
        <taxon>Metazoa</taxon>
        <taxon>Spiralia</taxon>
        <taxon>Lophotrochozoa</taxon>
        <taxon>Mollusca</taxon>
        <taxon>Bivalvia</taxon>
        <taxon>Autobranchia</taxon>
        <taxon>Heteroconchia</taxon>
        <taxon>Euheterodonta</taxon>
        <taxon>Imparidentia</taxon>
        <taxon>Neoheterodontei</taxon>
        <taxon>Myida</taxon>
        <taxon>Dreissenoidea</taxon>
        <taxon>Dreissenidae</taxon>
        <taxon>Dreissena</taxon>
    </lineage>
</organism>
<proteinExistence type="predicted"/>
<keyword evidence="2" id="KW-1185">Reference proteome</keyword>
<evidence type="ECO:0000313" key="1">
    <source>
        <dbReference type="EMBL" id="KAH3782370.1"/>
    </source>
</evidence>
<dbReference type="AlphaFoldDB" id="A0A9D4EQT7"/>
<gene>
    <name evidence="1" type="ORF">DPMN_160285</name>
</gene>
<dbReference type="EMBL" id="JAIWYP010000008">
    <property type="protein sequence ID" value="KAH3782370.1"/>
    <property type="molecule type" value="Genomic_DNA"/>
</dbReference>
<reference evidence="1" key="2">
    <citation type="submission" date="2020-11" db="EMBL/GenBank/DDBJ databases">
        <authorList>
            <person name="McCartney M.A."/>
            <person name="Auch B."/>
            <person name="Kono T."/>
            <person name="Mallez S."/>
            <person name="Becker A."/>
            <person name="Gohl D.M."/>
            <person name="Silverstein K.A.T."/>
            <person name="Koren S."/>
            <person name="Bechman K.B."/>
            <person name="Herman A."/>
            <person name="Abrahante J.E."/>
            <person name="Garbe J."/>
        </authorList>
    </citation>
    <scope>NUCLEOTIDE SEQUENCE</scope>
    <source>
        <strain evidence="1">Duluth1</strain>
        <tissue evidence="1">Whole animal</tissue>
    </source>
</reference>
<sequence>MARHSSNQKYVTDYKYAPAAVDYDADTCSETGNETGYQWWRKSFPYKVTFTYIEFHLQAEHAGI</sequence>
<protein>
    <submittedName>
        <fullName evidence="1">Uncharacterized protein</fullName>
    </submittedName>
</protein>
<comment type="caution">
    <text evidence="1">The sequence shown here is derived from an EMBL/GenBank/DDBJ whole genome shotgun (WGS) entry which is preliminary data.</text>
</comment>
<evidence type="ECO:0000313" key="2">
    <source>
        <dbReference type="Proteomes" id="UP000828390"/>
    </source>
</evidence>
<accession>A0A9D4EQT7</accession>